<name>A0AB34ILX4_PRYPA</name>
<evidence type="ECO:0000256" key="2">
    <source>
        <dbReference type="ARBA" id="ARBA00023242"/>
    </source>
</evidence>
<evidence type="ECO:0000256" key="1">
    <source>
        <dbReference type="ARBA" id="ARBA00004123"/>
    </source>
</evidence>
<feature type="region of interest" description="Disordered" evidence="4">
    <location>
        <begin position="70"/>
        <end position="94"/>
    </location>
</feature>
<keyword evidence="6" id="KW-1185">Reference proteome</keyword>
<keyword evidence="2" id="KW-0539">Nucleus</keyword>
<dbReference type="PANTHER" id="PTHR23424">
    <property type="entry name" value="SERUM AMYLOID A"/>
    <property type="match status" value="1"/>
</dbReference>
<dbReference type="InterPro" id="IPR011989">
    <property type="entry name" value="ARM-like"/>
</dbReference>
<proteinExistence type="inferred from homology"/>
<dbReference type="Gene3D" id="1.25.10.10">
    <property type="entry name" value="Leucine-rich Repeat Variant"/>
    <property type="match status" value="1"/>
</dbReference>
<dbReference type="InterPro" id="IPR052464">
    <property type="entry name" value="Synovial_Prolif_Regulator"/>
</dbReference>
<feature type="compositionally biased region" description="Basic and acidic residues" evidence="4">
    <location>
        <begin position="117"/>
        <end position="138"/>
    </location>
</feature>
<dbReference type="InterPro" id="IPR016024">
    <property type="entry name" value="ARM-type_fold"/>
</dbReference>
<reference evidence="5 6" key="1">
    <citation type="journal article" date="2024" name="Science">
        <title>Giant polyketide synthase enzymes in the biosynthesis of giant marine polyether toxins.</title>
        <authorList>
            <person name="Fallon T.R."/>
            <person name="Shende V.V."/>
            <person name="Wierzbicki I.H."/>
            <person name="Pendleton A.L."/>
            <person name="Watervoot N.F."/>
            <person name="Auber R.P."/>
            <person name="Gonzalez D.J."/>
            <person name="Wisecaver J.H."/>
            <person name="Moore B.S."/>
        </authorList>
    </citation>
    <scope>NUCLEOTIDE SEQUENCE [LARGE SCALE GENOMIC DNA]</scope>
    <source>
        <strain evidence="5 6">12B1</strain>
    </source>
</reference>
<dbReference type="Proteomes" id="UP001515480">
    <property type="component" value="Unassembled WGS sequence"/>
</dbReference>
<gene>
    <name evidence="5" type="ORF">AB1Y20_012846</name>
</gene>
<evidence type="ECO:0000313" key="6">
    <source>
        <dbReference type="Proteomes" id="UP001515480"/>
    </source>
</evidence>
<feature type="region of interest" description="Disordered" evidence="4">
    <location>
        <begin position="552"/>
        <end position="585"/>
    </location>
</feature>
<dbReference type="GO" id="GO:0005634">
    <property type="term" value="C:nucleus"/>
    <property type="evidence" value="ECO:0007669"/>
    <property type="project" value="UniProtKB-SubCell"/>
</dbReference>
<dbReference type="AlphaFoldDB" id="A0AB34ILX4"/>
<comment type="similarity">
    <text evidence="3">Belongs to the SAAL1 family.</text>
</comment>
<accession>A0AB34ILX4</accession>
<feature type="region of interest" description="Disordered" evidence="4">
    <location>
        <begin position="1"/>
        <end position="38"/>
    </location>
</feature>
<evidence type="ECO:0000313" key="5">
    <source>
        <dbReference type="EMBL" id="KAL1500177.1"/>
    </source>
</evidence>
<comment type="subcellular location">
    <subcellularLocation>
        <location evidence="1">Nucleus</location>
    </subcellularLocation>
</comment>
<sequence>MEAAVGEGSPRLAEEAVSWAEGPEEMHQRGTSSTPGVITVVTGDTCTVEGNAESCAPAQELPAALKEMEARGADGEAPDGPTGLSDGWEEDSSGWEDMAVDPSRVLQLMRVLLPSEKSGEAAGEREEAGEGEEAVREGEEAEAVEGGEKEAAMVDACCTLWDLSTSPAVSRFMCSHHLVALLHRILAAPSLHSPRLLELCVGTLANLAAHPSLCAPLSPALPCLTRLLHSSADAPTLLELLRLFTAAYHSTPRLHARLAAAAARLLQLMANTLRDDLLHALCQLLCAMAERREGEGEEEEEWVGAALPVLCDRIVEMWREREGGGAEEGGGGDEEREEGAWGGGAWLAPPLELLCALADRLPPLAAAWLPSHAVWRVCGEVATHCPRLGGACAAIALASQSDAFPHRFVGGPWWLEGEVLRGVLKLLLHTEEEIGFSVDPPPDLLDGVRAAWTLLHDCSAAIDGLSLYLEPERHGAPLQAFTSLVLHRPHQLRRAARWARAAPSLGVREVVDGAVVLLLHAANVLLTTELWPDSDEGRSRLRLGVEMLHSSLDDSDASDGSPAVDHTLRGSSGFDSSPEGVGWQWADDHSEVSQCSCYDSGAESVGEGVGEESS</sequence>
<dbReference type="EMBL" id="JBGBPQ010000024">
    <property type="protein sequence ID" value="KAL1500177.1"/>
    <property type="molecule type" value="Genomic_DNA"/>
</dbReference>
<dbReference type="PANTHER" id="PTHR23424:SF23">
    <property type="entry name" value="PROTEIN SAAL1"/>
    <property type="match status" value="1"/>
</dbReference>
<dbReference type="SUPFAM" id="SSF48371">
    <property type="entry name" value="ARM repeat"/>
    <property type="match status" value="1"/>
</dbReference>
<evidence type="ECO:0000256" key="3">
    <source>
        <dbReference type="ARBA" id="ARBA00038401"/>
    </source>
</evidence>
<organism evidence="5 6">
    <name type="scientific">Prymnesium parvum</name>
    <name type="common">Toxic golden alga</name>
    <dbReference type="NCBI Taxonomy" id="97485"/>
    <lineage>
        <taxon>Eukaryota</taxon>
        <taxon>Haptista</taxon>
        <taxon>Haptophyta</taxon>
        <taxon>Prymnesiophyceae</taxon>
        <taxon>Prymnesiales</taxon>
        <taxon>Prymnesiaceae</taxon>
        <taxon>Prymnesium</taxon>
    </lineage>
</organism>
<protein>
    <submittedName>
        <fullName evidence="5">Uncharacterized protein</fullName>
    </submittedName>
</protein>
<evidence type="ECO:0000256" key="4">
    <source>
        <dbReference type="SAM" id="MobiDB-lite"/>
    </source>
</evidence>
<comment type="caution">
    <text evidence="5">The sequence shown here is derived from an EMBL/GenBank/DDBJ whole genome shotgun (WGS) entry which is preliminary data.</text>
</comment>
<feature type="region of interest" description="Disordered" evidence="4">
    <location>
        <begin position="116"/>
        <end position="148"/>
    </location>
</feature>